<comment type="caution">
    <text evidence="3">The sequence shown here is derived from an EMBL/GenBank/DDBJ whole genome shotgun (WGS) entry which is preliminary data.</text>
</comment>
<dbReference type="Pfam" id="PF13377">
    <property type="entry name" value="Peripla_BP_3"/>
    <property type="match status" value="1"/>
</dbReference>
<protein>
    <submittedName>
        <fullName evidence="3">LacI family transcriptional regulator</fullName>
    </submittedName>
</protein>
<organism evidence="3 4">
    <name type="scientific">Streptomyces niphimycinicus</name>
    <dbReference type="NCBI Taxonomy" id="2842201"/>
    <lineage>
        <taxon>Bacteria</taxon>
        <taxon>Bacillati</taxon>
        <taxon>Actinomycetota</taxon>
        <taxon>Actinomycetes</taxon>
        <taxon>Kitasatosporales</taxon>
        <taxon>Streptomycetaceae</taxon>
        <taxon>Streptomyces</taxon>
    </lineage>
</organism>
<feature type="compositionally biased region" description="Polar residues" evidence="1">
    <location>
        <begin position="10"/>
        <end position="22"/>
    </location>
</feature>
<gene>
    <name evidence="3" type="ORF">KN815_21350</name>
</gene>
<dbReference type="CDD" id="cd01392">
    <property type="entry name" value="HTH_LacI"/>
    <property type="match status" value="1"/>
</dbReference>
<dbReference type="Pfam" id="PF00356">
    <property type="entry name" value="LacI"/>
    <property type="match status" value="1"/>
</dbReference>
<evidence type="ECO:0000313" key="3">
    <source>
        <dbReference type="EMBL" id="MBU3866515.1"/>
    </source>
</evidence>
<dbReference type="Proteomes" id="UP000720508">
    <property type="component" value="Unassembled WGS sequence"/>
</dbReference>
<evidence type="ECO:0000259" key="2">
    <source>
        <dbReference type="PROSITE" id="PS50932"/>
    </source>
</evidence>
<feature type="region of interest" description="Disordered" evidence="1">
    <location>
        <begin position="1"/>
        <end position="25"/>
    </location>
</feature>
<dbReference type="PANTHER" id="PTHR30146">
    <property type="entry name" value="LACI-RELATED TRANSCRIPTIONAL REPRESSOR"/>
    <property type="match status" value="1"/>
</dbReference>
<dbReference type="EMBL" id="JAHLEM010000232">
    <property type="protein sequence ID" value="MBU3866515.1"/>
    <property type="molecule type" value="Genomic_DNA"/>
</dbReference>
<dbReference type="InterPro" id="IPR000843">
    <property type="entry name" value="HTH_LacI"/>
</dbReference>
<accession>A0ABS6CI49</accession>
<evidence type="ECO:0000313" key="4">
    <source>
        <dbReference type="Proteomes" id="UP000720508"/>
    </source>
</evidence>
<dbReference type="InterPro" id="IPR046335">
    <property type="entry name" value="LacI/GalR-like_sensor"/>
</dbReference>
<sequence length="385" mass="40935">MPNDQVASEVRTSSPVTDSSGPPTRLRSTDIARLAGVSVSAVSLAFNGRPGLSDATRQRILDIAEELNWRPHRAARALKGASNEAIGIVIARPAQTLGVEPFFAQFLSGLQSRLSSNGIATQLLIVEDVTAQLAVYRRWAAEHRVDGLVLLDLTVDDVRPQLVADLGIPAVVLGSHADMTPLTGVWVDDHAAMVSVLEYLVSLGHGHIGYVTGVTSYQHTQRRLQTVDEGRATLGIDVTCVATDYSDAQGALATRRLMEAAPRCTAIIYDNDIMSAAGLGVLTEMGVQVPGEVSIVSFDDSVLMSLTHPPITALTRDTFALGELTATELLRVVADRPAPRAVQAPTPRLIVRGSTAPLESALRREGAAIVSVAPRTSRDGVPPVR</sequence>
<keyword evidence="4" id="KW-1185">Reference proteome</keyword>
<name>A0ABS6CI49_9ACTN</name>
<evidence type="ECO:0000256" key="1">
    <source>
        <dbReference type="SAM" id="MobiDB-lite"/>
    </source>
</evidence>
<reference evidence="3 4" key="1">
    <citation type="submission" date="2021-06" db="EMBL/GenBank/DDBJ databases">
        <authorList>
            <person name="Pan X."/>
        </authorList>
    </citation>
    <scope>NUCLEOTIDE SEQUENCE [LARGE SCALE GENOMIC DNA]</scope>
    <source>
        <strain evidence="3 4">4503</strain>
    </source>
</reference>
<dbReference type="PROSITE" id="PS50932">
    <property type="entry name" value="HTH_LACI_2"/>
    <property type="match status" value="1"/>
</dbReference>
<dbReference type="SMART" id="SM00354">
    <property type="entry name" value="HTH_LACI"/>
    <property type="match status" value="1"/>
</dbReference>
<proteinExistence type="predicted"/>
<dbReference type="PANTHER" id="PTHR30146:SF155">
    <property type="entry name" value="ALANINE RACEMASE"/>
    <property type="match status" value="1"/>
</dbReference>
<feature type="domain" description="HTH lacI-type" evidence="2">
    <location>
        <begin position="26"/>
        <end position="80"/>
    </location>
</feature>